<reference evidence="3 4" key="1">
    <citation type="journal article" date="2021" name="Elife">
        <title>Chloroplast acquisition without the gene transfer in kleptoplastic sea slugs, Plakobranchus ocellatus.</title>
        <authorList>
            <person name="Maeda T."/>
            <person name="Takahashi S."/>
            <person name="Yoshida T."/>
            <person name="Shimamura S."/>
            <person name="Takaki Y."/>
            <person name="Nagai Y."/>
            <person name="Toyoda A."/>
            <person name="Suzuki Y."/>
            <person name="Arimoto A."/>
            <person name="Ishii H."/>
            <person name="Satoh N."/>
            <person name="Nishiyama T."/>
            <person name="Hasebe M."/>
            <person name="Maruyama T."/>
            <person name="Minagawa J."/>
            <person name="Obokata J."/>
            <person name="Shigenobu S."/>
        </authorList>
    </citation>
    <scope>NUCLEOTIDE SEQUENCE [LARGE SCALE GENOMIC DNA]</scope>
</reference>
<dbReference type="Gene3D" id="3.20.20.80">
    <property type="entry name" value="Glycosidases"/>
    <property type="match status" value="1"/>
</dbReference>
<keyword evidence="1" id="KW-0378">Hydrolase</keyword>
<dbReference type="InterPro" id="IPR050887">
    <property type="entry name" value="Beta-mannosidase_GH2"/>
</dbReference>
<protein>
    <submittedName>
        <fullName evidence="3">Beta-mannosidase</fullName>
    </submittedName>
</protein>
<evidence type="ECO:0000313" key="4">
    <source>
        <dbReference type="Proteomes" id="UP000762676"/>
    </source>
</evidence>
<dbReference type="AlphaFoldDB" id="A0AAV4JEW4"/>
<dbReference type="InterPro" id="IPR017853">
    <property type="entry name" value="GH"/>
</dbReference>
<sequence>IRRLKHHASILIWAGNNENEKGLRENWFDTKESFQRYYEDYLKLYVRTIKPIVENEDPSREYLTSSPTNGAESEKEGYVAKVPSSELYGD</sequence>
<feature type="compositionally biased region" description="Polar residues" evidence="2">
    <location>
        <begin position="62"/>
        <end position="71"/>
    </location>
</feature>
<evidence type="ECO:0000313" key="3">
    <source>
        <dbReference type="EMBL" id="GFS19931.1"/>
    </source>
</evidence>
<dbReference type="PANTHER" id="PTHR43730">
    <property type="entry name" value="BETA-MANNOSIDASE"/>
    <property type="match status" value="1"/>
</dbReference>
<dbReference type="PANTHER" id="PTHR43730:SF1">
    <property type="entry name" value="BETA-MANNOSIDASE"/>
    <property type="match status" value="1"/>
</dbReference>
<comment type="caution">
    <text evidence="3">The sequence shown here is derived from an EMBL/GenBank/DDBJ whole genome shotgun (WGS) entry which is preliminary data.</text>
</comment>
<gene>
    <name evidence="3" type="ORF">ElyMa_003301800</name>
</gene>
<evidence type="ECO:0000256" key="2">
    <source>
        <dbReference type="SAM" id="MobiDB-lite"/>
    </source>
</evidence>
<name>A0AAV4JEW4_9GAST</name>
<feature type="non-terminal residue" evidence="3">
    <location>
        <position position="1"/>
    </location>
</feature>
<dbReference type="EMBL" id="BMAT01006781">
    <property type="protein sequence ID" value="GFS19931.1"/>
    <property type="molecule type" value="Genomic_DNA"/>
</dbReference>
<dbReference type="GO" id="GO:0004567">
    <property type="term" value="F:beta-mannosidase activity"/>
    <property type="evidence" value="ECO:0007669"/>
    <property type="project" value="TreeGrafter"/>
</dbReference>
<dbReference type="SUPFAM" id="SSF51445">
    <property type="entry name" value="(Trans)glycosidases"/>
    <property type="match status" value="1"/>
</dbReference>
<dbReference type="Proteomes" id="UP000762676">
    <property type="component" value="Unassembled WGS sequence"/>
</dbReference>
<keyword evidence="4" id="KW-1185">Reference proteome</keyword>
<keyword evidence="1" id="KW-0326">Glycosidase</keyword>
<proteinExistence type="predicted"/>
<evidence type="ECO:0000256" key="1">
    <source>
        <dbReference type="ARBA" id="ARBA00023295"/>
    </source>
</evidence>
<dbReference type="GO" id="GO:0006516">
    <property type="term" value="P:glycoprotein catabolic process"/>
    <property type="evidence" value="ECO:0007669"/>
    <property type="project" value="TreeGrafter"/>
</dbReference>
<feature type="non-terminal residue" evidence="3">
    <location>
        <position position="90"/>
    </location>
</feature>
<feature type="region of interest" description="Disordered" evidence="2">
    <location>
        <begin position="56"/>
        <end position="90"/>
    </location>
</feature>
<organism evidence="3 4">
    <name type="scientific">Elysia marginata</name>
    <dbReference type="NCBI Taxonomy" id="1093978"/>
    <lineage>
        <taxon>Eukaryota</taxon>
        <taxon>Metazoa</taxon>
        <taxon>Spiralia</taxon>
        <taxon>Lophotrochozoa</taxon>
        <taxon>Mollusca</taxon>
        <taxon>Gastropoda</taxon>
        <taxon>Heterobranchia</taxon>
        <taxon>Euthyneura</taxon>
        <taxon>Panpulmonata</taxon>
        <taxon>Sacoglossa</taxon>
        <taxon>Placobranchoidea</taxon>
        <taxon>Plakobranchidae</taxon>
        <taxon>Elysia</taxon>
    </lineage>
</organism>
<accession>A0AAV4JEW4</accession>